<reference evidence="2 3" key="1">
    <citation type="submission" date="2016-07" db="EMBL/GenBank/DDBJ databases">
        <title>Bacillus oceanisediminis whole genome.</title>
        <authorList>
            <person name="Pal Y."/>
            <person name="Verma A."/>
            <person name="Mual P."/>
            <person name="Srinivasan K."/>
        </authorList>
    </citation>
    <scope>NUCLEOTIDE SEQUENCE [LARGE SCALE GENOMIC DNA]</scope>
    <source>
        <strain evidence="2 3">Bhandara28</strain>
    </source>
</reference>
<dbReference type="EMBL" id="MBRJ01000041">
    <property type="protein sequence ID" value="OHX44561.1"/>
    <property type="molecule type" value="Genomic_DNA"/>
</dbReference>
<evidence type="ECO:0000259" key="1">
    <source>
        <dbReference type="PROSITE" id="PS50819"/>
    </source>
</evidence>
<proteinExistence type="predicted"/>
<gene>
    <name evidence="2" type="ORF">BBV17_25385</name>
</gene>
<dbReference type="InterPro" id="IPR004860">
    <property type="entry name" value="LAGLIDADG_dom"/>
</dbReference>
<dbReference type="InterPro" id="IPR004042">
    <property type="entry name" value="Intein_endonuc_central"/>
</dbReference>
<dbReference type="Gene3D" id="3.10.28.10">
    <property type="entry name" value="Homing endonucleases"/>
    <property type="match status" value="1"/>
</dbReference>
<sequence length="274" mass="31715">MYEVAKEMYLKGISMRQIEKEIGFDRKKLSQMLINDGVKVLSRGLTKGTQKYTHNTNVFKDIDNEAKAYWLGFLYADGNIYPPRGQIELCLADKDVKHLEIFRDFISPDSPIKKRIISLANNEYIAWRVQINSMEIVHDLIGKGCIPNKSLKIAFPKDSIIPKHLVHHFIRGYFDGDGSAIMRKEKRWRDQAVVQIIGTKPFLHTVVKHLSDAGISDNNKYYHKGNAFSYHLVGNRNYDKFHKYIYYNATIYLKRKCLIPVAHVKPGELLEPLT</sequence>
<keyword evidence="3" id="KW-1185">Reference proteome</keyword>
<name>A0ABX3CM50_9BACI</name>
<dbReference type="PROSITE" id="PS50819">
    <property type="entry name" value="INTEIN_ENDONUCLEASE"/>
    <property type="match status" value="1"/>
</dbReference>
<dbReference type="Pfam" id="PF14528">
    <property type="entry name" value="LAGLIDADG_3"/>
    <property type="match status" value="1"/>
</dbReference>
<accession>A0ABX3CM50</accession>
<dbReference type="Proteomes" id="UP000180194">
    <property type="component" value="Unassembled WGS sequence"/>
</dbReference>
<dbReference type="RefSeq" id="WP_009335698.1">
    <property type="nucleotide sequence ID" value="NZ_MBRJ01000041.1"/>
</dbReference>
<dbReference type="InterPro" id="IPR027434">
    <property type="entry name" value="Homing_endonucl"/>
</dbReference>
<feature type="domain" description="DOD-type homing endonuclease" evidence="1">
    <location>
        <begin position="136"/>
        <end position="215"/>
    </location>
</feature>
<protein>
    <recommendedName>
        <fullName evidence="1">DOD-type homing endonuclease domain-containing protein</fullName>
    </recommendedName>
</protein>
<evidence type="ECO:0000313" key="3">
    <source>
        <dbReference type="Proteomes" id="UP000180194"/>
    </source>
</evidence>
<comment type="caution">
    <text evidence="2">The sequence shown here is derived from an EMBL/GenBank/DDBJ whole genome shotgun (WGS) entry which is preliminary data.</text>
</comment>
<evidence type="ECO:0000313" key="2">
    <source>
        <dbReference type="EMBL" id="OHX44561.1"/>
    </source>
</evidence>
<organism evidence="2 3">
    <name type="scientific">Cytobacillus oceanisediminis</name>
    <dbReference type="NCBI Taxonomy" id="665099"/>
    <lineage>
        <taxon>Bacteria</taxon>
        <taxon>Bacillati</taxon>
        <taxon>Bacillota</taxon>
        <taxon>Bacilli</taxon>
        <taxon>Bacillales</taxon>
        <taxon>Bacillaceae</taxon>
        <taxon>Cytobacillus</taxon>
    </lineage>
</organism>
<dbReference type="SUPFAM" id="SSF55608">
    <property type="entry name" value="Homing endonucleases"/>
    <property type="match status" value="1"/>
</dbReference>